<proteinExistence type="predicted"/>
<dbReference type="EMBL" id="LOPU01000029">
    <property type="protein sequence ID" value="KTG09037.1"/>
    <property type="molecule type" value="Genomic_DNA"/>
</dbReference>
<name>A0A0W1R6I8_9EURY</name>
<comment type="caution">
    <text evidence="1">The sequence shown here is derived from an EMBL/GenBank/DDBJ whole genome shotgun (WGS) entry which is preliminary data.</text>
</comment>
<dbReference type="RefSeq" id="WP_058582190.1">
    <property type="nucleotide sequence ID" value="NZ_LOPU01000029.1"/>
</dbReference>
<reference evidence="1 2" key="1">
    <citation type="submission" date="2015-12" db="EMBL/GenBank/DDBJ databases">
        <title>Haloprofundus marisrubri gen. nov., sp. nov., an extremely halophilic archaeon isolated from the Discovery deep brine-seawater interface in the Red Sea.</title>
        <authorList>
            <person name="Zhang G."/>
            <person name="Stingl U."/>
            <person name="Rashid M."/>
        </authorList>
    </citation>
    <scope>NUCLEOTIDE SEQUENCE [LARGE SCALE GENOMIC DNA]</scope>
    <source>
        <strain evidence="1 2">SB9</strain>
    </source>
</reference>
<dbReference type="AlphaFoldDB" id="A0A0W1R6I8"/>
<organism evidence="1 2">
    <name type="scientific">Haloprofundus marisrubri</name>
    <dbReference type="NCBI Taxonomy" id="1514971"/>
    <lineage>
        <taxon>Archaea</taxon>
        <taxon>Methanobacteriati</taxon>
        <taxon>Methanobacteriota</taxon>
        <taxon>Stenosarchaea group</taxon>
        <taxon>Halobacteria</taxon>
        <taxon>Halobacteriales</taxon>
        <taxon>Haloferacaceae</taxon>
        <taxon>Haloprofundus</taxon>
    </lineage>
</organism>
<dbReference type="Proteomes" id="UP000054387">
    <property type="component" value="Unassembled WGS sequence"/>
</dbReference>
<evidence type="ECO:0008006" key="3">
    <source>
        <dbReference type="Google" id="ProtNLM"/>
    </source>
</evidence>
<evidence type="ECO:0000313" key="2">
    <source>
        <dbReference type="Proteomes" id="UP000054387"/>
    </source>
</evidence>
<protein>
    <recommendedName>
        <fullName evidence="3">CHAT domain-containing protein</fullName>
    </recommendedName>
</protein>
<sequence length="689" mass="76138">MTMRFGCSDDDGIEVVDPIERHRYELGTPSAVTPNSIDIDEFRFPVDAAVSFRTSSLTLPTVVPIYVRDTDGTMLAHVTPSDSLSLPDGEYAIELCTPIKMYLRVSSELTVDRTNQSLDFGEETTVLLGARSHHEHPAGTITVTDSVEDAMRAVSLFGSAVKTTSPERSYPTLRGHPPTVELGDSFEAPEDIVAPETGIRIELPRERSYVYAAAPLAYYLGARVEPGSVPRLVTDSGFEHRLDTPDGVERELEHVLRHVFFFDCLCRTEGLYQVDLHERRAVESTVDIDFERLYGLPSDERLEAYLSVPYETLEPHQPEWKLVSHVAPSAQSAELLPFLVDDLAIVRTPTQTKTTAAPQIQVDAVQEFLRDGDEFTRSTASQPSSMEFVEPESADAVEQAWVGEGTPVGANKATIEAYRNRLSRTMADDDIDIVVVCNDTQMSEERDDIDQVYGSREELPFDVQIHRSLTTDELTEVLREETEFLHYIGHIDQGGFECTDGRLDARELDDVRVDAFLLNGCTSYEQGLSLIEAGAIGGIVTLSDVINSGAVRIGSTLARLLNGGFPLSVALETARGESIVGSQYVVVGDGGLAITQAESGTPLLCVVEEHENKGQYSIQIRGYPTDRSGMGGLIVPYVSNNEEYTLNSNSQLSFEVSKSELAEFLQLEGMPVRLRHELRWSDEIPLYEL</sequence>
<gene>
    <name evidence="1" type="ORF">AUR64_14640</name>
</gene>
<accession>A0A0W1R6I8</accession>
<evidence type="ECO:0000313" key="1">
    <source>
        <dbReference type="EMBL" id="KTG09037.1"/>
    </source>
</evidence>
<keyword evidence="2" id="KW-1185">Reference proteome</keyword>